<comment type="caution">
    <text evidence="1">The sequence shown here is derived from an EMBL/GenBank/DDBJ whole genome shotgun (WGS) entry which is preliminary data.</text>
</comment>
<name>W1XPQ1_9ZZZZ</name>
<dbReference type="InterPro" id="IPR003835">
    <property type="entry name" value="Glyco_trans_19"/>
</dbReference>
<dbReference type="GO" id="GO:0009245">
    <property type="term" value="P:lipid A biosynthetic process"/>
    <property type="evidence" value="ECO:0007669"/>
    <property type="project" value="InterPro"/>
</dbReference>
<dbReference type="AlphaFoldDB" id="W1XPQ1"/>
<evidence type="ECO:0000313" key="1">
    <source>
        <dbReference type="EMBL" id="ETJ30799.1"/>
    </source>
</evidence>
<gene>
    <name evidence="1" type="ORF">Q604_UNBC14690G0001</name>
</gene>
<sequence length="49" mass="5162">MKVMFSAGEASGDTHAASVANALREIDPSVEMFGMGGTLMERAGVRIVY</sequence>
<proteinExistence type="predicted"/>
<reference evidence="1" key="1">
    <citation type="submission" date="2013-12" db="EMBL/GenBank/DDBJ databases">
        <title>A Varibaculum cambriense genome reconstructed from a premature infant gut community with otherwise low bacterial novelty that shifts toward anaerobic metabolism during the third week of life.</title>
        <authorList>
            <person name="Brown C.T."/>
            <person name="Sharon I."/>
            <person name="Thomas B.C."/>
            <person name="Castelle C.J."/>
            <person name="Morowitz M.J."/>
            <person name="Banfield J.F."/>
        </authorList>
    </citation>
    <scope>NUCLEOTIDE SEQUENCE</scope>
</reference>
<organism evidence="1">
    <name type="scientific">human gut metagenome</name>
    <dbReference type="NCBI Taxonomy" id="408170"/>
    <lineage>
        <taxon>unclassified sequences</taxon>
        <taxon>metagenomes</taxon>
        <taxon>organismal metagenomes</taxon>
    </lineage>
</organism>
<dbReference type="GO" id="GO:0016020">
    <property type="term" value="C:membrane"/>
    <property type="evidence" value="ECO:0007669"/>
    <property type="project" value="GOC"/>
</dbReference>
<dbReference type="GO" id="GO:0008915">
    <property type="term" value="F:lipid-A-disaccharide synthase activity"/>
    <property type="evidence" value="ECO:0007669"/>
    <property type="project" value="InterPro"/>
</dbReference>
<protein>
    <submittedName>
        <fullName evidence="1">Lipid-A-disaccharide synthase</fullName>
    </submittedName>
</protein>
<accession>W1XPQ1</accession>
<dbReference type="Pfam" id="PF02684">
    <property type="entry name" value="LpxB"/>
    <property type="match status" value="1"/>
</dbReference>
<feature type="non-terminal residue" evidence="1">
    <location>
        <position position="49"/>
    </location>
</feature>
<dbReference type="EMBL" id="AZMM01014690">
    <property type="protein sequence ID" value="ETJ30799.1"/>
    <property type="molecule type" value="Genomic_DNA"/>
</dbReference>